<evidence type="ECO:0000313" key="2">
    <source>
        <dbReference type="EMBL" id="EGY2378218.1"/>
    </source>
</evidence>
<sequence>MLEQFARLNAGTQSLVVSNKVPLLDTADLCGVLASLEDHHSWYVYAMIDQRRSYNMELLHTYLMQLLLQEMLLRRFYPKKVKPSEFAYGVTKAVIYAHFHPKGKCKACNGFGVVGAKPCVKCDGKGTKEHNWSERLEYGFPMHKGLTRSWYRIVCQPYDRFLGSKLAEIQNDLHEKLLKLKKIEKAYRREENESLFDGI</sequence>
<accession>A0A9P2LAV4</accession>
<dbReference type="EMBL" id="AAYLMQ010000033">
    <property type="protein sequence ID" value="EGY2378218.1"/>
    <property type="molecule type" value="Genomic_DNA"/>
</dbReference>
<keyword evidence="1" id="KW-0175">Coiled coil</keyword>
<dbReference type="SUPFAM" id="SSF57938">
    <property type="entry name" value="DnaJ/Hsp40 cysteine-rich domain"/>
    <property type="match status" value="1"/>
</dbReference>
<dbReference type="AlphaFoldDB" id="A0A9P2LAV4"/>
<gene>
    <name evidence="2" type="ORF">JHZ39_002623</name>
</gene>
<organism evidence="2">
    <name type="scientific">Acinetobacter baumannii</name>
    <dbReference type="NCBI Taxonomy" id="470"/>
    <lineage>
        <taxon>Bacteria</taxon>
        <taxon>Pseudomonadati</taxon>
        <taxon>Pseudomonadota</taxon>
        <taxon>Gammaproteobacteria</taxon>
        <taxon>Moraxellales</taxon>
        <taxon>Moraxellaceae</taxon>
        <taxon>Acinetobacter</taxon>
        <taxon>Acinetobacter calcoaceticus/baumannii complex</taxon>
    </lineage>
</organism>
<proteinExistence type="predicted"/>
<reference evidence="2" key="1">
    <citation type="submission" date="2020-12" db="EMBL/GenBank/DDBJ databases">
        <authorList>
            <consortium name="Clinical and Environmental Microbiology Branch: Whole genome sequencing antimicrobial resistance pathogens in the healthcare setting"/>
        </authorList>
    </citation>
    <scope>NUCLEOTIDE SEQUENCE</scope>
    <source>
        <strain evidence="2">2018HL-00813</strain>
    </source>
</reference>
<feature type="coiled-coil region" evidence="1">
    <location>
        <begin position="166"/>
        <end position="193"/>
    </location>
</feature>
<protein>
    <submittedName>
        <fullName evidence="2">Uncharacterized protein</fullName>
    </submittedName>
</protein>
<comment type="caution">
    <text evidence="2">The sequence shown here is derived from an EMBL/GenBank/DDBJ whole genome shotgun (WGS) entry which is preliminary data.</text>
</comment>
<evidence type="ECO:0000256" key="1">
    <source>
        <dbReference type="SAM" id="Coils"/>
    </source>
</evidence>
<dbReference type="InterPro" id="IPR036410">
    <property type="entry name" value="HSP_DnaJ_Cys-rich_dom_sf"/>
</dbReference>
<dbReference type="RefSeq" id="WP_000892963.1">
    <property type="nucleotide sequence ID" value="NZ_CACSGU010000031.1"/>
</dbReference>
<name>A0A9P2LAV4_ACIBA</name>